<evidence type="ECO:0000313" key="1">
    <source>
        <dbReference type="EMBL" id="TFK66125.1"/>
    </source>
</evidence>
<sequence length="218" mass="22597">MSLSPRRVIFNPVLSIRRASRPSIPQGDSPPPTSPPPPRDIESSGQVPTKIPFWRTRHGSWITALGIILVIAVILGGVFGSRASKSSSHSSDVIHKPVSVSFSHTQQPSGSQYLTTLTLSQPPNTLTDDAEQTSPSSQDDPEPTPPPAPPPDPTPPVGDPVPTPAPQPPSLPSSDTPVSSSTIVPDAGSSTTQPGQGPQSTVVSTTPPDSTSVSLVIP</sequence>
<accession>A0ACD3AKX2</accession>
<evidence type="ECO:0000313" key="2">
    <source>
        <dbReference type="Proteomes" id="UP000308600"/>
    </source>
</evidence>
<reference evidence="1 2" key="1">
    <citation type="journal article" date="2019" name="Nat. Ecol. Evol.">
        <title>Megaphylogeny resolves global patterns of mushroom evolution.</title>
        <authorList>
            <person name="Varga T."/>
            <person name="Krizsan K."/>
            <person name="Foldi C."/>
            <person name="Dima B."/>
            <person name="Sanchez-Garcia M."/>
            <person name="Sanchez-Ramirez S."/>
            <person name="Szollosi G.J."/>
            <person name="Szarkandi J.G."/>
            <person name="Papp V."/>
            <person name="Albert L."/>
            <person name="Andreopoulos W."/>
            <person name="Angelini C."/>
            <person name="Antonin V."/>
            <person name="Barry K.W."/>
            <person name="Bougher N.L."/>
            <person name="Buchanan P."/>
            <person name="Buyck B."/>
            <person name="Bense V."/>
            <person name="Catcheside P."/>
            <person name="Chovatia M."/>
            <person name="Cooper J."/>
            <person name="Damon W."/>
            <person name="Desjardin D."/>
            <person name="Finy P."/>
            <person name="Geml J."/>
            <person name="Haridas S."/>
            <person name="Hughes K."/>
            <person name="Justo A."/>
            <person name="Karasinski D."/>
            <person name="Kautmanova I."/>
            <person name="Kiss B."/>
            <person name="Kocsube S."/>
            <person name="Kotiranta H."/>
            <person name="LaButti K.M."/>
            <person name="Lechner B.E."/>
            <person name="Liimatainen K."/>
            <person name="Lipzen A."/>
            <person name="Lukacs Z."/>
            <person name="Mihaltcheva S."/>
            <person name="Morgado L.N."/>
            <person name="Niskanen T."/>
            <person name="Noordeloos M.E."/>
            <person name="Ohm R.A."/>
            <person name="Ortiz-Santana B."/>
            <person name="Ovrebo C."/>
            <person name="Racz N."/>
            <person name="Riley R."/>
            <person name="Savchenko A."/>
            <person name="Shiryaev A."/>
            <person name="Soop K."/>
            <person name="Spirin V."/>
            <person name="Szebenyi C."/>
            <person name="Tomsovsky M."/>
            <person name="Tulloss R.E."/>
            <person name="Uehling J."/>
            <person name="Grigoriev I.V."/>
            <person name="Vagvolgyi C."/>
            <person name="Papp T."/>
            <person name="Martin F.M."/>
            <person name="Miettinen O."/>
            <person name="Hibbett D.S."/>
            <person name="Nagy L.G."/>
        </authorList>
    </citation>
    <scope>NUCLEOTIDE SEQUENCE [LARGE SCALE GENOMIC DNA]</scope>
    <source>
        <strain evidence="1 2">NL-1719</strain>
    </source>
</reference>
<protein>
    <submittedName>
        <fullName evidence="1">Uncharacterized protein</fullName>
    </submittedName>
</protein>
<keyword evidence="2" id="KW-1185">Reference proteome</keyword>
<organism evidence="1 2">
    <name type="scientific">Pluteus cervinus</name>
    <dbReference type="NCBI Taxonomy" id="181527"/>
    <lineage>
        <taxon>Eukaryota</taxon>
        <taxon>Fungi</taxon>
        <taxon>Dikarya</taxon>
        <taxon>Basidiomycota</taxon>
        <taxon>Agaricomycotina</taxon>
        <taxon>Agaricomycetes</taxon>
        <taxon>Agaricomycetidae</taxon>
        <taxon>Agaricales</taxon>
        <taxon>Pluteineae</taxon>
        <taxon>Pluteaceae</taxon>
        <taxon>Pluteus</taxon>
    </lineage>
</organism>
<gene>
    <name evidence="1" type="ORF">BDN72DRAFT_900119</name>
</gene>
<dbReference type="Proteomes" id="UP000308600">
    <property type="component" value="Unassembled WGS sequence"/>
</dbReference>
<name>A0ACD3AKX2_9AGAR</name>
<proteinExistence type="predicted"/>
<dbReference type="EMBL" id="ML208415">
    <property type="protein sequence ID" value="TFK66125.1"/>
    <property type="molecule type" value="Genomic_DNA"/>
</dbReference>